<keyword evidence="7" id="KW-1185">Reference proteome</keyword>
<accession>A0ABQ8GP32</accession>
<name>A0ABQ8GP32_9PEZI</name>
<evidence type="ECO:0000259" key="5">
    <source>
        <dbReference type="PROSITE" id="PS51387"/>
    </source>
</evidence>
<proteinExistence type="inferred from homology"/>
<gene>
    <name evidence="6" type="ORF">B0J12DRAFT_536060</name>
</gene>
<dbReference type="InterPro" id="IPR016169">
    <property type="entry name" value="FAD-bd_PCMH_sub2"/>
</dbReference>
<comment type="caution">
    <text evidence="6">The sequence shown here is derived from an EMBL/GenBank/DDBJ whole genome shotgun (WGS) entry which is preliminary data.</text>
</comment>
<feature type="non-terminal residue" evidence="6">
    <location>
        <position position="1"/>
    </location>
</feature>
<evidence type="ECO:0000256" key="1">
    <source>
        <dbReference type="ARBA" id="ARBA00005466"/>
    </source>
</evidence>
<organism evidence="6 7">
    <name type="scientific">Macrophomina phaseolina</name>
    <dbReference type="NCBI Taxonomy" id="35725"/>
    <lineage>
        <taxon>Eukaryota</taxon>
        <taxon>Fungi</taxon>
        <taxon>Dikarya</taxon>
        <taxon>Ascomycota</taxon>
        <taxon>Pezizomycotina</taxon>
        <taxon>Dothideomycetes</taxon>
        <taxon>Dothideomycetes incertae sedis</taxon>
        <taxon>Botryosphaeriales</taxon>
        <taxon>Botryosphaeriaceae</taxon>
        <taxon>Macrophomina</taxon>
    </lineage>
</organism>
<reference evidence="6 7" key="1">
    <citation type="journal article" date="2021" name="Nat. Commun.">
        <title>Genetic determinants of endophytism in the Arabidopsis root mycobiome.</title>
        <authorList>
            <person name="Mesny F."/>
            <person name="Miyauchi S."/>
            <person name="Thiergart T."/>
            <person name="Pickel B."/>
            <person name="Atanasova L."/>
            <person name="Karlsson M."/>
            <person name="Huettel B."/>
            <person name="Barry K.W."/>
            <person name="Haridas S."/>
            <person name="Chen C."/>
            <person name="Bauer D."/>
            <person name="Andreopoulos W."/>
            <person name="Pangilinan J."/>
            <person name="LaButti K."/>
            <person name="Riley R."/>
            <person name="Lipzen A."/>
            <person name="Clum A."/>
            <person name="Drula E."/>
            <person name="Henrissat B."/>
            <person name="Kohler A."/>
            <person name="Grigoriev I.V."/>
            <person name="Martin F.M."/>
            <person name="Hacquard S."/>
        </authorList>
    </citation>
    <scope>NUCLEOTIDE SEQUENCE [LARGE SCALE GENOMIC DNA]</scope>
    <source>
        <strain evidence="6 7">MPI-SDFR-AT-0080</strain>
    </source>
</reference>
<dbReference type="Gene3D" id="3.30.465.10">
    <property type="match status" value="1"/>
</dbReference>
<sequence length="271" mass="28993">FWSSASWLGPACIFAPSSAEEISSAIKTLSQLQVPFAMRGGGHMPIGTSNNIDSSGVLISSSNLKQLQIGPGQETVTVGPGNVWAYVYKYLEPYGKVVVGGRLGPIGVPGFVFGGGISFYGNQYGWHLQMLPNLQCCVLASGEVIEATPDNQYGDLFWALRGGGNYFALVTSFDLKTHKSTVVSVGSVQYGPGVRDKWLDAGYTFAMDGANDAKAAVIPTANWGKTITKGVLTYNNYQFYDGNNTYPAALQNFTAPVLPALQSTVKPRSMY</sequence>
<feature type="non-terminal residue" evidence="6">
    <location>
        <position position="271"/>
    </location>
</feature>
<dbReference type="InterPro" id="IPR050416">
    <property type="entry name" value="FAD-linked_Oxidoreductase"/>
</dbReference>
<dbReference type="SUPFAM" id="SSF56176">
    <property type="entry name" value="FAD-binding/transporter-associated domain-like"/>
    <property type="match status" value="1"/>
</dbReference>
<evidence type="ECO:0000256" key="4">
    <source>
        <dbReference type="ARBA" id="ARBA00023002"/>
    </source>
</evidence>
<keyword evidence="4" id="KW-0560">Oxidoreductase</keyword>
<dbReference type="EMBL" id="JAGTJR010000004">
    <property type="protein sequence ID" value="KAH7061501.1"/>
    <property type="molecule type" value="Genomic_DNA"/>
</dbReference>
<evidence type="ECO:0000313" key="6">
    <source>
        <dbReference type="EMBL" id="KAH7061501.1"/>
    </source>
</evidence>
<dbReference type="PANTHER" id="PTHR42973:SF54">
    <property type="entry name" value="FAD-BINDING PCMH-TYPE DOMAIN-CONTAINING PROTEIN"/>
    <property type="match status" value="1"/>
</dbReference>
<evidence type="ECO:0000313" key="7">
    <source>
        <dbReference type="Proteomes" id="UP000774617"/>
    </source>
</evidence>
<dbReference type="Proteomes" id="UP000774617">
    <property type="component" value="Unassembled WGS sequence"/>
</dbReference>
<protein>
    <recommendedName>
        <fullName evidence="5">FAD-binding PCMH-type domain-containing protein</fullName>
    </recommendedName>
</protein>
<evidence type="ECO:0000256" key="2">
    <source>
        <dbReference type="ARBA" id="ARBA00022630"/>
    </source>
</evidence>
<dbReference type="PANTHER" id="PTHR42973">
    <property type="entry name" value="BINDING OXIDOREDUCTASE, PUTATIVE (AFU_ORTHOLOGUE AFUA_1G17690)-RELATED"/>
    <property type="match status" value="1"/>
</dbReference>
<dbReference type="InterPro" id="IPR016166">
    <property type="entry name" value="FAD-bd_PCMH"/>
</dbReference>
<dbReference type="Pfam" id="PF01565">
    <property type="entry name" value="FAD_binding_4"/>
    <property type="match status" value="1"/>
</dbReference>
<dbReference type="InterPro" id="IPR036318">
    <property type="entry name" value="FAD-bd_PCMH-like_sf"/>
</dbReference>
<keyword evidence="3" id="KW-0274">FAD</keyword>
<comment type="similarity">
    <text evidence="1">Belongs to the oxygen-dependent FAD-linked oxidoreductase family.</text>
</comment>
<dbReference type="PROSITE" id="PS51387">
    <property type="entry name" value="FAD_PCMH"/>
    <property type="match status" value="1"/>
</dbReference>
<feature type="domain" description="FAD-binding PCMH-type" evidence="5">
    <location>
        <begin position="6"/>
        <end position="180"/>
    </location>
</feature>
<dbReference type="InterPro" id="IPR006094">
    <property type="entry name" value="Oxid_FAD_bind_N"/>
</dbReference>
<keyword evidence="2" id="KW-0285">Flavoprotein</keyword>
<evidence type="ECO:0000256" key="3">
    <source>
        <dbReference type="ARBA" id="ARBA00022827"/>
    </source>
</evidence>